<protein>
    <submittedName>
        <fullName evidence="1">Uncharacterized protein</fullName>
    </submittedName>
</protein>
<proteinExistence type="predicted"/>
<comment type="caution">
    <text evidence="1">The sequence shown here is derived from an EMBL/GenBank/DDBJ whole genome shotgun (WGS) entry which is preliminary data.</text>
</comment>
<feature type="non-terminal residue" evidence="1">
    <location>
        <position position="113"/>
    </location>
</feature>
<reference evidence="1" key="1">
    <citation type="submission" date="2022-05" db="EMBL/GenBank/DDBJ databases">
        <title>Chromosome-level genome of Chaenocephalus aceratus.</title>
        <authorList>
            <person name="Park H."/>
        </authorList>
    </citation>
    <scope>NUCLEOTIDE SEQUENCE</scope>
    <source>
        <strain evidence="1">KU_202001</strain>
    </source>
</reference>
<feature type="non-terminal residue" evidence="1">
    <location>
        <position position="1"/>
    </location>
</feature>
<gene>
    <name evidence="1" type="ORF">KUCAC02_025785</name>
</gene>
<evidence type="ECO:0000313" key="2">
    <source>
        <dbReference type="Proteomes" id="UP001057452"/>
    </source>
</evidence>
<evidence type="ECO:0000313" key="1">
    <source>
        <dbReference type="EMBL" id="KAI4804148.1"/>
    </source>
</evidence>
<keyword evidence="2" id="KW-1185">Reference proteome</keyword>
<sequence length="113" mass="12548">GGRQELRGGGLSSKNPAWTNFGFTARTNFYILYAVQSDLVAEEGFSVSHGGQALVCSGQGWFHMMCQWTLLAEKLPVSLVTVWEHLNHPYLPVGSIHPADGTENTLREHEHLR</sequence>
<dbReference type="Proteomes" id="UP001057452">
    <property type="component" value="Chromosome 15"/>
</dbReference>
<dbReference type="EMBL" id="CM043799">
    <property type="protein sequence ID" value="KAI4804148.1"/>
    <property type="molecule type" value="Genomic_DNA"/>
</dbReference>
<name>A0ACB9VVJ5_CHAAC</name>
<organism evidence="1 2">
    <name type="scientific">Chaenocephalus aceratus</name>
    <name type="common">Blackfin icefish</name>
    <name type="synonym">Chaenichthys aceratus</name>
    <dbReference type="NCBI Taxonomy" id="36190"/>
    <lineage>
        <taxon>Eukaryota</taxon>
        <taxon>Metazoa</taxon>
        <taxon>Chordata</taxon>
        <taxon>Craniata</taxon>
        <taxon>Vertebrata</taxon>
        <taxon>Euteleostomi</taxon>
        <taxon>Actinopterygii</taxon>
        <taxon>Neopterygii</taxon>
        <taxon>Teleostei</taxon>
        <taxon>Neoteleostei</taxon>
        <taxon>Acanthomorphata</taxon>
        <taxon>Eupercaria</taxon>
        <taxon>Perciformes</taxon>
        <taxon>Notothenioidei</taxon>
        <taxon>Channichthyidae</taxon>
        <taxon>Chaenocephalus</taxon>
    </lineage>
</organism>
<accession>A0ACB9VVJ5</accession>